<dbReference type="OrthoDB" id="119432at2"/>
<dbReference type="RefSeq" id="WP_147645706.1">
    <property type="nucleotide sequence ID" value="NZ_CP042806.1"/>
</dbReference>
<evidence type="ECO:0000313" key="3">
    <source>
        <dbReference type="Proteomes" id="UP000321820"/>
    </source>
</evidence>
<dbReference type="AlphaFoldDB" id="A0A5B9E3N5"/>
<feature type="domain" description="DinB-like" evidence="1">
    <location>
        <begin position="14"/>
        <end position="150"/>
    </location>
</feature>
<dbReference type="InterPro" id="IPR034660">
    <property type="entry name" value="DinB/YfiT-like"/>
</dbReference>
<dbReference type="EMBL" id="CP042806">
    <property type="protein sequence ID" value="QEE26568.1"/>
    <property type="molecule type" value="Genomic_DNA"/>
</dbReference>
<organism evidence="2 3">
    <name type="scientific">Terriglobus albidus</name>
    <dbReference type="NCBI Taxonomy" id="1592106"/>
    <lineage>
        <taxon>Bacteria</taxon>
        <taxon>Pseudomonadati</taxon>
        <taxon>Acidobacteriota</taxon>
        <taxon>Terriglobia</taxon>
        <taxon>Terriglobales</taxon>
        <taxon>Acidobacteriaceae</taxon>
        <taxon>Terriglobus</taxon>
    </lineage>
</organism>
<dbReference type="KEGG" id="talb:FTW19_00225"/>
<dbReference type="InterPro" id="IPR024775">
    <property type="entry name" value="DinB-like"/>
</dbReference>
<proteinExistence type="predicted"/>
<name>A0A5B9E3N5_9BACT</name>
<evidence type="ECO:0000259" key="1">
    <source>
        <dbReference type="Pfam" id="PF12867"/>
    </source>
</evidence>
<dbReference type="Gene3D" id="1.20.120.450">
    <property type="entry name" value="dinb family like domain"/>
    <property type="match status" value="1"/>
</dbReference>
<evidence type="ECO:0000313" key="2">
    <source>
        <dbReference type="EMBL" id="QEE26568.1"/>
    </source>
</evidence>
<gene>
    <name evidence="2" type="ORF">FTW19_00225</name>
</gene>
<dbReference type="Proteomes" id="UP000321820">
    <property type="component" value="Chromosome"/>
</dbReference>
<dbReference type="Pfam" id="PF12867">
    <property type="entry name" value="DinB_2"/>
    <property type="match status" value="1"/>
</dbReference>
<sequence>MDLYGPKQLAESIRTVRRDTVLIAEDIHEDDYLFRPGAGSRSVAETLIHIAFFSNFDYFFHEEEHVTTLEAFDFGRFLRDSEYQEKRHHHTKSRLIELLKDSGESWAEWVEFLPVPFLAERVTQGDGTWKTRFEMILDTKEHEMHHLGQLTVVERMLGIIPTSHEPSATRRFL</sequence>
<reference evidence="2 3" key="1">
    <citation type="submission" date="2019-08" db="EMBL/GenBank/DDBJ databases">
        <title>Complete genome sequence of Terriglobus albidus strain ORNL.</title>
        <authorList>
            <person name="Podar M."/>
        </authorList>
    </citation>
    <scope>NUCLEOTIDE SEQUENCE [LARGE SCALE GENOMIC DNA]</scope>
    <source>
        <strain evidence="2 3">ORNL</strain>
    </source>
</reference>
<dbReference type="SUPFAM" id="SSF109854">
    <property type="entry name" value="DinB/YfiT-like putative metalloenzymes"/>
    <property type="match status" value="1"/>
</dbReference>
<protein>
    <submittedName>
        <fullName evidence="2">DinB family protein</fullName>
    </submittedName>
</protein>
<keyword evidence="3" id="KW-1185">Reference proteome</keyword>
<accession>A0A5B9E3N5</accession>